<protein>
    <submittedName>
        <fullName evidence="1">Uncharacterized protein</fullName>
    </submittedName>
</protein>
<dbReference type="EMBL" id="CP019082">
    <property type="protein sequence ID" value="APW61142.1"/>
    <property type="molecule type" value="Genomic_DNA"/>
</dbReference>
<evidence type="ECO:0000313" key="2">
    <source>
        <dbReference type="Proteomes" id="UP000186309"/>
    </source>
</evidence>
<keyword evidence="2" id="KW-1185">Reference proteome</keyword>
<name>A0A1U7CQD1_9BACT</name>
<dbReference type="KEGG" id="pbor:BSF38_02646"/>
<evidence type="ECO:0000313" key="1">
    <source>
        <dbReference type="EMBL" id="APW61142.1"/>
    </source>
</evidence>
<sequence>MKDYSHLLAKLSPAGGPAPAGELRHLVDQCGRDPNSVAWFASALPGSGYWRAGNSVCVIFHHPDQSPRVEAVVARVLSKELVNAPPEDAEVQEFYGEWRDQLRFWWPLGGKRPNAAGCDIVLTEFDSLDAIPGRQWRTGNTASKSFTARCSLAGWAFDETFNTLDWIQSLPGIRP</sequence>
<proteinExistence type="predicted"/>
<dbReference type="Proteomes" id="UP000186309">
    <property type="component" value="Chromosome"/>
</dbReference>
<dbReference type="AlphaFoldDB" id="A0A1U7CQD1"/>
<gene>
    <name evidence="1" type="ORF">BSF38_02646</name>
</gene>
<organism evidence="1 2">
    <name type="scientific">Paludisphaera borealis</name>
    <dbReference type="NCBI Taxonomy" id="1387353"/>
    <lineage>
        <taxon>Bacteria</taxon>
        <taxon>Pseudomonadati</taxon>
        <taxon>Planctomycetota</taxon>
        <taxon>Planctomycetia</taxon>
        <taxon>Isosphaerales</taxon>
        <taxon>Isosphaeraceae</taxon>
        <taxon>Paludisphaera</taxon>
    </lineage>
</organism>
<reference evidence="2" key="1">
    <citation type="submission" date="2016-12" db="EMBL/GenBank/DDBJ databases">
        <title>Comparative genomics of four Isosphaeraceae planctomycetes: a common pool of plasmids and glycoside hydrolase genes.</title>
        <authorList>
            <person name="Ivanova A."/>
        </authorList>
    </citation>
    <scope>NUCLEOTIDE SEQUENCE [LARGE SCALE GENOMIC DNA]</scope>
    <source>
        <strain evidence="2">PX4</strain>
    </source>
</reference>
<dbReference type="STRING" id="1387353.BSF38_02646"/>
<accession>A0A1U7CQD1</accession>